<dbReference type="PROSITE" id="PS50937">
    <property type="entry name" value="HTH_MERR_2"/>
    <property type="match status" value="1"/>
</dbReference>
<feature type="coiled-coil region" evidence="2">
    <location>
        <begin position="90"/>
        <end position="127"/>
    </location>
</feature>
<evidence type="ECO:0000313" key="5">
    <source>
        <dbReference type="Proteomes" id="UP000609346"/>
    </source>
</evidence>
<dbReference type="Pfam" id="PF13411">
    <property type="entry name" value="MerR_1"/>
    <property type="match status" value="1"/>
</dbReference>
<dbReference type="InterPro" id="IPR009061">
    <property type="entry name" value="DNA-bd_dom_put_sf"/>
</dbReference>
<feature type="domain" description="HTH merR-type" evidence="3">
    <location>
        <begin position="6"/>
        <end position="76"/>
    </location>
</feature>
<accession>A0ABR8N262</accession>
<gene>
    <name evidence="4" type="ORF">H8B09_17455</name>
</gene>
<organism evidence="4 5">
    <name type="scientific">Paenibacillus terricola</name>
    <dbReference type="NCBI Taxonomy" id="2763503"/>
    <lineage>
        <taxon>Bacteria</taxon>
        <taxon>Bacillati</taxon>
        <taxon>Bacillota</taxon>
        <taxon>Bacilli</taxon>
        <taxon>Bacillales</taxon>
        <taxon>Paenibacillaceae</taxon>
        <taxon>Paenibacillus</taxon>
    </lineage>
</organism>
<dbReference type="PANTHER" id="PTHR30204">
    <property type="entry name" value="REDOX-CYCLING DRUG-SENSING TRANSCRIPTIONAL ACTIVATOR SOXR"/>
    <property type="match status" value="1"/>
</dbReference>
<dbReference type="EMBL" id="JACXZA010000004">
    <property type="protein sequence ID" value="MBD3920554.1"/>
    <property type="molecule type" value="Genomic_DNA"/>
</dbReference>
<protein>
    <submittedName>
        <fullName evidence="4">MerR family transcriptional regulator</fullName>
    </submittedName>
</protein>
<comment type="caution">
    <text evidence="4">The sequence shown here is derived from an EMBL/GenBank/DDBJ whole genome shotgun (WGS) entry which is preliminary data.</text>
</comment>
<evidence type="ECO:0000313" key="4">
    <source>
        <dbReference type="EMBL" id="MBD3920554.1"/>
    </source>
</evidence>
<dbReference type="InterPro" id="IPR000551">
    <property type="entry name" value="MerR-type_HTH_dom"/>
</dbReference>
<dbReference type="InterPro" id="IPR047057">
    <property type="entry name" value="MerR_fam"/>
</dbReference>
<keyword evidence="1" id="KW-0238">DNA-binding</keyword>
<proteinExistence type="predicted"/>
<reference evidence="4 5" key="1">
    <citation type="submission" date="2020-09" db="EMBL/GenBank/DDBJ databases">
        <title>Paenibacillus sp. strain PR3 16S rRNA gene Genome sequencing and assembly.</title>
        <authorList>
            <person name="Kim J."/>
        </authorList>
    </citation>
    <scope>NUCLEOTIDE SEQUENCE [LARGE SCALE GENOMIC DNA]</scope>
    <source>
        <strain evidence="4 5">PR3</strain>
    </source>
</reference>
<dbReference type="RefSeq" id="WP_191204845.1">
    <property type="nucleotide sequence ID" value="NZ_JACXZA010000004.1"/>
</dbReference>
<dbReference type="InterPro" id="IPR011256">
    <property type="entry name" value="Reg_factor_effector_dom_sf"/>
</dbReference>
<dbReference type="SUPFAM" id="SSF46955">
    <property type="entry name" value="Putative DNA-binding domain"/>
    <property type="match status" value="1"/>
</dbReference>
<dbReference type="Gene3D" id="1.10.1660.10">
    <property type="match status" value="1"/>
</dbReference>
<dbReference type="PROSITE" id="PS00552">
    <property type="entry name" value="HTH_MERR_1"/>
    <property type="match status" value="1"/>
</dbReference>
<evidence type="ECO:0000256" key="1">
    <source>
        <dbReference type="ARBA" id="ARBA00023125"/>
    </source>
</evidence>
<dbReference type="PANTHER" id="PTHR30204:SF97">
    <property type="entry name" value="MERR FAMILY REGULATORY PROTEIN"/>
    <property type="match status" value="1"/>
</dbReference>
<keyword evidence="5" id="KW-1185">Reference proteome</keyword>
<evidence type="ECO:0000256" key="2">
    <source>
        <dbReference type="SAM" id="Coils"/>
    </source>
</evidence>
<dbReference type="SMART" id="SM00871">
    <property type="entry name" value="AraC_E_bind"/>
    <property type="match status" value="1"/>
</dbReference>
<dbReference type="InterPro" id="IPR010499">
    <property type="entry name" value="AraC_E-bd"/>
</dbReference>
<dbReference type="InterPro" id="IPR029442">
    <property type="entry name" value="GyrI-like"/>
</dbReference>
<dbReference type="SMART" id="SM00422">
    <property type="entry name" value="HTH_MERR"/>
    <property type="match status" value="1"/>
</dbReference>
<evidence type="ECO:0000259" key="3">
    <source>
        <dbReference type="PROSITE" id="PS50937"/>
    </source>
</evidence>
<name>A0ABR8N262_9BACL</name>
<sequence>MRRDQMYAIGQAAEICDVSIQTLRYYDKIGLVKPEHVDRQSGYRYYSSRNLLHVKIVKEMKLMNFSLEQIAAMLEQGAAEGMKAAYALKHAELLQQQQELERARLMVEQRLKQIDELEQLSADLTELDVLIELKQLPDRCVVYDRGWHGIDMEPAIARFVGLFRLMEMNGLQPTGSGMSIYHEELLTLDRSRADIEVCVMIAAEIPASSLTRIVPGGRHVTATYCGAPNEQSCKHAYGRMQEWMTLHGYQANGPMVEQYLIDMTQMMNPNDFIVELQIPVKHSLTL</sequence>
<dbReference type="SUPFAM" id="SSF55136">
    <property type="entry name" value="Probable bacterial effector-binding domain"/>
    <property type="match status" value="1"/>
</dbReference>
<keyword evidence="2" id="KW-0175">Coiled coil</keyword>
<dbReference type="Pfam" id="PF06445">
    <property type="entry name" value="GyrI-like"/>
    <property type="match status" value="1"/>
</dbReference>
<dbReference type="Gene3D" id="3.20.80.10">
    <property type="entry name" value="Regulatory factor, effector binding domain"/>
    <property type="match status" value="1"/>
</dbReference>
<dbReference type="Proteomes" id="UP000609346">
    <property type="component" value="Unassembled WGS sequence"/>
</dbReference>